<dbReference type="AlphaFoldDB" id="A0A4U6UGE3"/>
<name>A0A4U6UGE3_SETVI</name>
<dbReference type="OMA" id="IAPSCNL"/>
<sequence>MESHEEKAHKLMMQAKINETKDVMKKKANELDKMRLHPFCFAPLAMATAMSVPVEACPDGFSIAPSCNLKGRQYCAGLQHWCAQDGAAVRALDARQRGGQGDPQPKELLLMLQQLAYDTDDALDELVYFRIQDFLDGTFEAADADMLKIAEMDAPRLKAQRLSYFFSSRLRSF</sequence>
<proteinExistence type="predicted"/>
<reference evidence="1" key="1">
    <citation type="submission" date="2019-03" db="EMBL/GenBank/DDBJ databases">
        <title>WGS assembly of Setaria viridis.</title>
        <authorList>
            <person name="Huang P."/>
            <person name="Jenkins J."/>
            <person name="Grimwood J."/>
            <person name="Barry K."/>
            <person name="Healey A."/>
            <person name="Mamidi S."/>
            <person name="Sreedasyam A."/>
            <person name="Shu S."/>
            <person name="Feldman M."/>
            <person name="Wu J."/>
            <person name="Yu Y."/>
            <person name="Chen C."/>
            <person name="Johnson J."/>
            <person name="Rokhsar D."/>
            <person name="Baxter I."/>
            <person name="Schmutz J."/>
            <person name="Brutnell T."/>
            <person name="Kellogg E."/>
        </authorList>
    </citation>
    <scope>NUCLEOTIDE SEQUENCE [LARGE SCALE GENOMIC DNA]</scope>
</reference>
<organism evidence="1 2">
    <name type="scientific">Setaria viridis</name>
    <name type="common">Green bristlegrass</name>
    <name type="synonym">Setaria italica subsp. viridis</name>
    <dbReference type="NCBI Taxonomy" id="4556"/>
    <lineage>
        <taxon>Eukaryota</taxon>
        <taxon>Viridiplantae</taxon>
        <taxon>Streptophyta</taxon>
        <taxon>Embryophyta</taxon>
        <taxon>Tracheophyta</taxon>
        <taxon>Spermatophyta</taxon>
        <taxon>Magnoliopsida</taxon>
        <taxon>Liliopsida</taxon>
        <taxon>Poales</taxon>
        <taxon>Poaceae</taxon>
        <taxon>PACMAD clade</taxon>
        <taxon>Panicoideae</taxon>
        <taxon>Panicodae</taxon>
        <taxon>Paniceae</taxon>
        <taxon>Cenchrinae</taxon>
        <taxon>Setaria</taxon>
    </lineage>
</organism>
<dbReference type="Gramene" id="TKW14412">
    <property type="protein sequence ID" value="TKW14412"/>
    <property type="gene ID" value="SEVIR_5G165901v2"/>
</dbReference>
<protein>
    <submittedName>
        <fullName evidence="1">Uncharacterized protein</fullName>
    </submittedName>
</protein>
<accession>A0A4U6UGE3</accession>
<keyword evidence="2" id="KW-1185">Reference proteome</keyword>
<gene>
    <name evidence="1" type="ORF">SEVIR_5G165901v2</name>
</gene>
<dbReference type="Proteomes" id="UP000298652">
    <property type="component" value="Chromosome 5"/>
</dbReference>
<dbReference type="EMBL" id="CM016556">
    <property type="protein sequence ID" value="TKW14412.1"/>
    <property type="molecule type" value="Genomic_DNA"/>
</dbReference>
<evidence type="ECO:0000313" key="2">
    <source>
        <dbReference type="Proteomes" id="UP000298652"/>
    </source>
</evidence>
<evidence type="ECO:0000313" key="1">
    <source>
        <dbReference type="EMBL" id="TKW14412.1"/>
    </source>
</evidence>